<dbReference type="Proteomes" id="UP000528555">
    <property type="component" value="Unassembled WGS sequence"/>
</dbReference>
<dbReference type="InterPro" id="IPR018165">
    <property type="entry name" value="Ala-tRNA-synth_IIc_core"/>
</dbReference>
<dbReference type="Gene3D" id="3.10.310.40">
    <property type="match status" value="1"/>
</dbReference>
<dbReference type="PANTHER" id="PTHR43462:SF1">
    <property type="entry name" value="ALANYL-TRNA EDITING PROTEIN AARSD1"/>
    <property type="match status" value="1"/>
</dbReference>
<name>A0A850HHT7_9FIRM</name>
<dbReference type="GO" id="GO:0046872">
    <property type="term" value="F:metal ion binding"/>
    <property type="evidence" value="ECO:0007669"/>
    <property type="project" value="UniProtKB-KW"/>
</dbReference>
<keyword evidence="8" id="KW-1185">Reference proteome</keyword>
<dbReference type="SUPFAM" id="SSF50447">
    <property type="entry name" value="Translation proteins"/>
    <property type="match status" value="1"/>
</dbReference>
<accession>A0A850HHT7</accession>
<evidence type="ECO:0000256" key="3">
    <source>
        <dbReference type="ARBA" id="ARBA00022723"/>
    </source>
</evidence>
<dbReference type="Proteomes" id="UP000701680">
    <property type="component" value="Unassembled WGS sequence"/>
</dbReference>
<dbReference type="AlphaFoldDB" id="A0A850HHT7"/>
<reference evidence="7" key="2">
    <citation type="submission" date="2020-02" db="EMBL/GenBank/DDBJ databases">
        <authorList>
            <person name="Littmann E."/>
            <person name="Sorbara M."/>
        </authorList>
    </citation>
    <scope>NUCLEOTIDE SEQUENCE</scope>
    <source>
        <strain evidence="7">MSK.17.11</strain>
        <strain evidence="6">MSK.17.38</strain>
    </source>
</reference>
<dbReference type="Pfam" id="PF01411">
    <property type="entry name" value="tRNA-synt_2c"/>
    <property type="match status" value="1"/>
</dbReference>
<dbReference type="RefSeq" id="WP_173814461.1">
    <property type="nucleotide sequence ID" value="NZ_JAAITX010000002.1"/>
</dbReference>
<evidence type="ECO:0000313" key="9">
    <source>
        <dbReference type="Proteomes" id="UP000701680"/>
    </source>
</evidence>
<organism evidence="7 8">
    <name type="scientific">Dorea phocaeensis</name>
    <dbReference type="NCBI Taxonomy" id="2040291"/>
    <lineage>
        <taxon>Bacteria</taxon>
        <taxon>Bacillati</taxon>
        <taxon>Bacillota</taxon>
        <taxon>Clostridia</taxon>
        <taxon>Lachnospirales</taxon>
        <taxon>Lachnospiraceae</taxon>
        <taxon>Dorea</taxon>
    </lineage>
</organism>
<dbReference type="InterPro" id="IPR012947">
    <property type="entry name" value="tRNA_SAD"/>
</dbReference>
<feature type="domain" description="Alanyl-transfer RNA synthetases family profile" evidence="5">
    <location>
        <begin position="1"/>
        <end position="235"/>
    </location>
</feature>
<dbReference type="Pfam" id="PF07973">
    <property type="entry name" value="tRNA_SAD"/>
    <property type="match status" value="1"/>
</dbReference>
<evidence type="ECO:0000259" key="5">
    <source>
        <dbReference type="PROSITE" id="PS50860"/>
    </source>
</evidence>
<dbReference type="GO" id="GO:0002161">
    <property type="term" value="F:aminoacyl-tRNA deacylase activity"/>
    <property type="evidence" value="ECO:0007669"/>
    <property type="project" value="UniProtKB-ARBA"/>
</dbReference>
<evidence type="ECO:0000313" key="8">
    <source>
        <dbReference type="Proteomes" id="UP000528555"/>
    </source>
</evidence>
<dbReference type="InterPro" id="IPR018164">
    <property type="entry name" value="Ala-tRNA-synth_IIc_N"/>
</dbReference>
<evidence type="ECO:0000256" key="2">
    <source>
        <dbReference type="ARBA" id="ARBA00004496"/>
    </source>
</evidence>
<keyword evidence="3" id="KW-0479">Metal-binding</keyword>
<dbReference type="GO" id="GO:0003676">
    <property type="term" value="F:nucleic acid binding"/>
    <property type="evidence" value="ECO:0007669"/>
    <property type="project" value="InterPro"/>
</dbReference>
<dbReference type="GO" id="GO:0005737">
    <property type="term" value="C:cytoplasm"/>
    <property type="evidence" value="ECO:0007669"/>
    <property type="project" value="UniProtKB-SubCell"/>
</dbReference>
<dbReference type="InterPro" id="IPR009000">
    <property type="entry name" value="Transl_B-barrel_sf"/>
</dbReference>
<dbReference type="SUPFAM" id="SSF55186">
    <property type="entry name" value="ThrRS/AlaRS common domain"/>
    <property type="match status" value="1"/>
</dbReference>
<dbReference type="SMART" id="SM00863">
    <property type="entry name" value="tRNA_SAD"/>
    <property type="match status" value="1"/>
</dbReference>
<dbReference type="GO" id="GO:0004813">
    <property type="term" value="F:alanine-tRNA ligase activity"/>
    <property type="evidence" value="ECO:0007669"/>
    <property type="project" value="InterPro"/>
</dbReference>
<evidence type="ECO:0000256" key="1">
    <source>
        <dbReference type="ARBA" id="ARBA00001947"/>
    </source>
</evidence>
<keyword evidence="4" id="KW-0862">Zinc</keyword>
<dbReference type="InterPro" id="IPR051335">
    <property type="entry name" value="Alanyl-tRNA_Editing_Enzymes"/>
</dbReference>
<dbReference type="EMBL" id="JAAITX010000002">
    <property type="protein sequence ID" value="NVH57712.1"/>
    <property type="molecule type" value="Genomic_DNA"/>
</dbReference>
<dbReference type="Gene3D" id="2.40.30.130">
    <property type="match status" value="1"/>
</dbReference>
<dbReference type="PANTHER" id="PTHR43462">
    <property type="entry name" value="ALANYL-TRNA EDITING PROTEIN"/>
    <property type="match status" value="1"/>
</dbReference>
<protein>
    <recommendedName>
        <fullName evidence="5">Alanyl-transfer RNA synthetases family profile domain-containing protein</fullName>
    </recommendedName>
</protein>
<comment type="cofactor">
    <cofactor evidence="1">
        <name>Zn(2+)</name>
        <dbReference type="ChEBI" id="CHEBI:29105"/>
    </cofactor>
</comment>
<dbReference type="Gene3D" id="3.30.980.10">
    <property type="entry name" value="Threonyl-trna Synthetase, Chain A, domain 2"/>
    <property type="match status" value="1"/>
</dbReference>
<comment type="subcellular location">
    <subcellularLocation>
        <location evidence="2">Cytoplasm</location>
    </subcellularLocation>
</comment>
<dbReference type="EMBL" id="JAAIUO010000002">
    <property type="protein sequence ID" value="NSK14201.1"/>
    <property type="molecule type" value="Genomic_DNA"/>
</dbReference>
<evidence type="ECO:0000313" key="7">
    <source>
        <dbReference type="EMBL" id="NVH57712.1"/>
    </source>
</evidence>
<dbReference type="PROSITE" id="PS50860">
    <property type="entry name" value="AA_TRNA_LIGASE_II_ALA"/>
    <property type="match status" value="1"/>
</dbReference>
<reference evidence="8 9" key="1">
    <citation type="journal article" date="2020" name="Cell Host Microbe">
        <title>Functional and Genomic Variation between Human-Derived Isolates of Lachnospiraceae Reveals Inter- and Intra-Species Diversity.</title>
        <authorList>
            <person name="Sorbara M.T."/>
            <person name="Littmann E.R."/>
            <person name="Fontana E."/>
            <person name="Moody T.U."/>
            <person name="Kohout C.E."/>
            <person name="Gjonbalaj M."/>
            <person name="Eaton V."/>
            <person name="Seok R."/>
            <person name="Leiner I.M."/>
            <person name="Pamer E.G."/>
        </authorList>
    </citation>
    <scope>NUCLEOTIDE SEQUENCE [LARGE SCALE GENOMIC DNA]</scope>
    <source>
        <strain evidence="7 8">MSK.17.11</strain>
        <strain evidence="6 9">MSK.17.38</strain>
    </source>
</reference>
<evidence type="ECO:0000256" key="4">
    <source>
        <dbReference type="ARBA" id="ARBA00022833"/>
    </source>
</evidence>
<sequence>MTEKVFYQDSHKVSCEAEVLACEPKGTQYLIALDRTVFFPEGGGQYADTGWIGEVRVTDAHEKEGVIWHTAEAAVPVGTKVTARIDWEERFEKMQQHTGEHIVSGLVHERFGYHNVGFHLGSDYCTMDFDGPISREALKEIEWEANCAVWQNIPLETSYPSKEELETLHYRSKIEIEGQVRIITVPGYDVCACCAPHVNTTGEIGMVKLVQMIHYKGGERITMLCGARALRDYDRKDENIKKISSLLCVKEYEAAEGTKKLKEEQTQWKGKVSQLSQKLVAYQAQEIPVEEGITAVFDSELTGNSPRELMNVLLQKGAEAAAVFAGNDVDGYRYVIGSKTKDVRALCRRLNEVFSGRGGGKPEMVQGSLLGTQEKIRIELEKGI</sequence>
<gene>
    <name evidence="7" type="ORF">G5A66_03400</name>
    <name evidence="6" type="ORF">G5A75_04800</name>
</gene>
<comment type="caution">
    <text evidence="7">The sequence shown here is derived from an EMBL/GenBank/DDBJ whole genome shotgun (WGS) entry which is preliminary data.</text>
</comment>
<dbReference type="InterPro" id="IPR018163">
    <property type="entry name" value="Thr/Ala-tRNA-synth_IIc_edit"/>
</dbReference>
<proteinExistence type="predicted"/>
<dbReference type="GO" id="GO:0006419">
    <property type="term" value="P:alanyl-tRNA aminoacylation"/>
    <property type="evidence" value="ECO:0007669"/>
    <property type="project" value="InterPro"/>
</dbReference>
<evidence type="ECO:0000313" key="6">
    <source>
        <dbReference type="EMBL" id="NSK14201.1"/>
    </source>
</evidence>
<dbReference type="GO" id="GO:0005524">
    <property type="term" value="F:ATP binding"/>
    <property type="evidence" value="ECO:0007669"/>
    <property type="project" value="InterPro"/>
</dbReference>